<accession>A0ABR0C0A2</accession>
<feature type="region of interest" description="Disordered" evidence="1">
    <location>
        <begin position="1"/>
        <end position="23"/>
    </location>
</feature>
<proteinExistence type="predicted"/>
<dbReference type="Proteomes" id="UP001287286">
    <property type="component" value="Unassembled WGS sequence"/>
</dbReference>
<protein>
    <submittedName>
        <fullName evidence="2">Uncharacterized protein</fullName>
    </submittedName>
</protein>
<evidence type="ECO:0000313" key="2">
    <source>
        <dbReference type="EMBL" id="KAK4089163.1"/>
    </source>
</evidence>
<dbReference type="EMBL" id="JAWRVI010000021">
    <property type="protein sequence ID" value="KAK4089163.1"/>
    <property type="molecule type" value="Genomic_DNA"/>
</dbReference>
<feature type="compositionally biased region" description="Basic and acidic residues" evidence="1">
    <location>
        <begin position="178"/>
        <end position="187"/>
    </location>
</feature>
<evidence type="ECO:0000313" key="3">
    <source>
        <dbReference type="Proteomes" id="UP001287286"/>
    </source>
</evidence>
<gene>
    <name evidence="2" type="ORF">Purlil1_6596</name>
</gene>
<evidence type="ECO:0000256" key="1">
    <source>
        <dbReference type="SAM" id="MobiDB-lite"/>
    </source>
</evidence>
<organism evidence="2 3">
    <name type="scientific">Purpureocillium lilacinum</name>
    <name type="common">Paecilomyces lilacinus</name>
    <dbReference type="NCBI Taxonomy" id="33203"/>
    <lineage>
        <taxon>Eukaryota</taxon>
        <taxon>Fungi</taxon>
        <taxon>Dikarya</taxon>
        <taxon>Ascomycota</taxon>
        <taxon>Pezizomycotina</taxon>
        <taxon>Sordariomycetes</taxon>
        <taxon>Hypocreomycetidae</taxon>
        <taxon>Hypocreales</taxon>
        <taxon>Ophiocordycipitaceae</taxon>
        <taxon>Purpureocillium</taxon>
    </lineage>
</organism>
<reference evidence="2 3" key="1">
    <citation type="journal article" date="2024" name="Microbiol. Resour. Announc.">
        <title>Genome annotations for the ascomycete fungi Trichoderma harzianum, Trichoderma aggressivum, and Purpureocillium lilacinum.</title>
        <authorList>
            <person name="Beijen E.P.W."/>
            <person name="Ohm R.A."/>
        </authorList>
    </citation>
    <scope>NUCLEOTIDE SEQUENCE [LARGE SCALE GENOMIC DNA]</scope>
    <source>
        <strain evidence="2 3">CBS 150709</strain>
    </source>
</reference>
<comment type="caution">
    <text evidence="2">The sequence shown here is derived from an EMBL/GenBank/DDBJ whole genome shotgun (WGS) entry which is preliminary data.</text>
</comment>
<feature type="region of interest" description="Disordered" evidence="1">
    <location>
        <begin position="136"/>
        <end position="209"/>
    </location>
</feature>
<sequence length="339" mass="36116">MASGDTPQIQSEGDGVATCAGYPRHSGFPVVWRGSRRTTAVSAANASYRLADGGKEVGPTRTETRQPVGTTAGYSRAPIQKGFHYGLGRLASVEAAPYEAGDERQGASERASDAGQWGLQMAWPVAVCEAQMRVLSGEREEEEEEGKEREVQRQDGRERVFLQPVLVSPATTNGGASVEKEGTEQAERSPPAPVLGGRPSLPEGTPAAPLARLRRWMPPPTHGRGRALGGQLVGWSAGGYHTQPRPTGRLVLGAGAIDLGARPRPKLVRGYLKYGTPGRPEGRWRSASSSSSGRLWARLGRPASGSIGRSRLYTARQLPAMQHRKQLCLLGGARALTGD</sequence>
<feature type="compositionally biased region" description="Basic and acidic residues" evidence="1">
    <location>
        <begin position="146"/>
        <end position="160"/>
    </location>
</feature>
<name>A0ABR0C0A2_PURLI</name>
<feature type="compositionally biased region" description="Polar residues" evidence="1">
    <location>
        <begin position="1"/>
        <end position="11"/>
    </location>
</feature>
<keyword evidence="3" id="KW-1185">Reference proteome</keyword>
<feature type="region of interest" description="Disordered" evidence="1">
    <location>
        <begin position="52"/>
        <end position="74"/>
    </location>
</feature>